<keyword evidence="2" id="KW-1185">Reference proteome</keyword>
<gene>
    <name evidence="1" type="ORF">L3X38_023309</name>
</gene>
<dbReference type="AlphaFoldDB" id="A0AAD4VXK7"/>
<evidence type="ECO:0000313" key="2">
    <source>
        <dbReference type="Proteomes" id="UP001054821"/>
    </source>
</evidence>
<proteinExistence type="predicted"/>
<name>A0AAD4VXK7_PRUDU</name>
<dbReference type="Proteomes" id="UP001054821">
    <property type="component" value="Chromosome 4"/>
</dbReference>
<accession>A0AAD4VXK7</accession>
<protein>
    <submittedName>
        <fullName evidence="1">Uncharacterized protein</fullName>
    </submittedName>
</protein>
<comment type="caution">
    <text evidence="1">The sequence shown here is derived from an EMBL/GenBank/DDBJ whole genome shotgun (WGS) entry which is preliminary data.</text>
</comment>
<organism evidence="1 2">
    <name type="scientific">Prunus dulcis</name>
    <name type="common">Almond</name>
    <name type="synonym">Amygdalus dulcis</name>
    <dbReference type="NCBI Taxonomy" id="3755"/>
    <lineage>
        <taxon>Eukaryota</taxon>
        <taxon>Viridiplantae</taxon>
        <taxon>Streptophyta</taxon>
        <taxon>Embryophyta</taxon>
        <taxon>Tracheophyta</taxon>
        <taxon>Spermatophyta</taxon>
        <taxon>Magnoliopsida</taxon>
        <taxon>eudicotyledons</taxon>
        <taxon>Gunneridae</taxon>
        <taxon>Pentapetalae</taxon>
        <taxon>rosids</taxon>
        <taxon>fabids</taxon>
        <taxon>Rosales</taxon>
        <taxon>Rosaceae</taxon>
        <taxon>Amygdaloideae</taxon>
        <taxon>Amygdaleae</taxon>
        <taxon>Prunus</taxon>
    </lineage>
</organism>
<sequence>MSTAGILARARGPFPQFRTSTAALAAWASPGSHQPGQAQGQILPGLQPEFADHRPFQYVLTVLPLPEVLNDSWVPFVVKLERMLSLLRFGSRERAVGSIGHCKDFVKGRICCSSHVI</sequence>
<reference evidence="1 2" key="1">
    <citation type="journal article" date="2022" name="G3 (Bethesda)">
        <title>Whole-genome sequence and methylome profiling of the almond [Prunus dulcis (Mill.) D.A. Webb] cultivar 'Nonpareil'.</title>
        <authorList>
            <person name="D'Amico-Willman K.M."/>
            <person name="Ouma W.Z."/>
            <person name="Meulia T."/>
            <person name="Sideli G.M."/>
            <person name="Gradziel T.M."/>
            <person name="Fresnedo-Ramirez J."/>
        </authorList>
    </citation>
    <scope>NUCLEOTIDE SEQUENCE [LARGE SCALE GENOMIC DNA]</scope>
    <source>
        <strain evidence="1">Clone GOH B32 T37-40</strain>
    </source>
</reference>
<dbReference type="EMBL" id="JAJFAZ020000004">
    <property type="protein sequence ID" value="KAI5333179.1"/>
    <property type="molecule type" value="Genomic_DNA"/>
</dbReference>
<evidence type="ECO:0000313" key="1">
    <source>
        <dbReference type="EMBL" id="KAI5333179.1"/>
    </source>
</evidence>